<evidence type="ECO:0000256" key="1">
    <source>
        <dbReference type="SAM" id="SignalP"/>
    </source>
</evidence>
<gene>
    <name evidence="2" type="ORF">HNQ60_005302</name>
</gene>
<proteinExistence type="predicted"/>
<dbReference type="RefSeq" id="WP_184335763.1">
    <property type="nucleotide sequence ID" value="NZ_JACHHZ010000007.1"/>
</dbReference>
<name>A0A841HW02_9GAMM</name>
<feature type="signal peptide" evidence="1">
    <location>
        <begin position="1"/>
        <end position="23"/>
    </location>
</feature>
<organism evidence="2 3">
    <name type="scientific">Povalibacter uvarum</name>
    <dbReference type="NCBI Taxonomy" id="732238"/>
    <lineage>
        <taxon>Bacteria</taxon>
        <taxon>Pseudomonadati</taxon>
        <taxon>Pseudomonadota</taxon>
        <taxon>Gammaproteobacteria</taxon>
        <taxon>Steroidobacterales</taxon>
        <taxon>Steroidobacteraceae</taxon>
        <taxon>Povalibacter</taxon>
    </lineage>
</organism>
<accession>A0A841HW02</accession>
<sequence length="237" mass="25630">MQGTIFRAALGVCMLAASLGATAQTVADVGDPDSFGRSVTYLGLVQTKAVYLEADCSVVTDPDGRCITLLPAPATTRFDEANLGTMRLPAYATRTHLCYQLNANVLYNMFNPSSTARPASFFGRATIEIENTVLNNPALVDPNTGLPYNGKISFTLSANTETFTLAPFEQKFKSGWENRNCLGGLISRRGLIGTYGLTSAQAAEFFRRPITLRFGATGGGYSVEYGQFFYGMRIYGD</sequence>
<dbReference type="Proteomes" id="UP000588068">
    <property type="component" value="Unassembled WGS sequence"/>
</dbReference>
<dbReference type="AlphaFoldDB" id="A0A841HW02"/>
<comment type="caution">
    <text evidence="2">The sequence shown here is derived from an EMBL/GenBank/DDBJ whole genome shotgun (WGS) entry which is preliminary data.</text>
</comment>
<protein>
    <submittedName>
        <fullName evidence="2">Uncharacterized protein</fullName>
    </submittedName>
</protein>
<evidence type="ECO:0000313" key="2">
    <source>
        <dbReference type="EMBL" id="MBB6096380.1"/>
    </source>
</evidence>
<evidence type="ECO:0000313" key="3">
    <source>
        <dbReference type="Proteomes" id="UP000588068"/>
    </source>
</evidence>
<reference evidence="2 3" key="1">
    <citation type="submission" date="2020-08" db="EMBL/GenBank/DDBJ databases">
        <title>Genomic Encyclopedia of Type Strains, Phase IV (KMG-IV): sequencing the most valuable type-strain genomes for metagenomic binning, comparative biology and taxonomic classification.</title>
        <authorList>
            <person name="Goeker M."/>
        </authorList>
    </citation>
    <scope>NUCLEOTIDE SEQUENCE [LARGE SCALE GENOMIC DNA]</scope>
    <source>
        <strain evidence="2 3">DSM 26723</strain>
    </source>
</reference>
<keyword evidence="3" id="KW-1185">Reference proteome</keyword>
<feature type="chain" id="PRO_5032397087" evidence="1">
    <location>
        <begin position="24"/>
        <end position="237"/>
    </location>
</feature>
<keyword evidence="1" id="KW-0732">Signal</keyword>
<dbReference type="EMBL" id="JACHHZ010000007">
    <property type="protein sequence ID" value="MBB6096380.1"/>
    <property type="molecule type" value="Genomic_DNA"/>
</dbReference>